<name>A0A3L6DUM7_MAIZE</name>
<proteinExistence type="inferred from homology"/>
<protein>
    <submittedName>
        <fullName evidence="3">Selenium-binding protein 1</fullName>
    </submittedName>
</protein>
<dbReference type="PANTHER" id="PTHR23300:SF0">
    <property type="entry name" value="METHANETHIOL OXIDASE"/>
    <property type="match status" value="1"/>
</dbReference>
<keyword evidence="2" id="KW-0711">Selenium</keyword>
<organism evidence="3 4">
    <name type="scientific">Zea mays</name>
    <name type="common">Maize</name>
    <dbReference type="NCBI Taxonomy" id="4577"/>
    <lineage>
        <taxon>Eukaryota</taxon>
        <taxon>Viridiplantae</taxon>
        <taxon>Streptophyta</taxon>
        <taxon>Embryophyta</taxon>
        <taxon>Tracheophyta</taxon>
        <taxon>Spermatophyta</taxon>
        <taxon>Magnoliopsida</taxon>
        <taxon>Liliopsida</taxon>
        <taxon>Poales</taxon>
        <taxon>Poaceae</taxon>
        <taxon>PACMAD clade</taxon>
        <taxon>Panicoideae</taxon>
        <taxon>Andropogonodae</taxon>
        <taxon>Andropogoneae</taxon>
        <taxon>Tripsacinae</taxon>
        <taxon>Zea</taxon>
    </lineage>
</organism>
<evidence type="ECO:0000313" key="3">
    <source>
        <dbReference type="EMBL" id="PWZ12320.1"/>
    </source>
</evidence>
<dbReference type="PANTHER" id="PTHR23300">
    <property type="entry name" value="METHANETHIOL OXIDASE"/>
    <property type="match status" value="1"/>
</dbReference>
<dbReference type="Pfam" id="PF05694">
    <property type="entry name" value="SBP56"/>
    <property type="match status" value="1"/>
</dbReference>
<dbReference type="Proteomes" id="UP000251960">
    <property type="component" value="Chromosome 8"/>
</dbReference>
<dbReference type="EMBL" id="NCVQ01000009">
    <property type="protein sequence ID" value="PWZ12320.1"/>
    <property type="molecule type" value="Genomic_DNA"/>
</dbReference>
<evidence type="ECO:0000256" key="2">
    <source>
        <dbReference type="ARBA" id="ARBA00023266"/>
    </source>
</evidence>
<reference evidence="3 4" key="1">
    <citation type="journal article" date="2018" name="Nat. Genet.">
        <title>Extensive intraspecific gene order and gene structural variations between Mo17 and other maize genomes.</title>
        <authorList>
            <person name="Sun S."/>
            <person name="Zhou Y."/>
            <person name="Chen J."/>
            <person name="Shi J."/>
            <person name="Zhao H."/>
            <person name="Zhao H."/>
            <person name="Song W."/>
            <person name="Zhang M."/>
            <person name="Cui Y."/>
            <person name="Dong X."/>
            <person name="Liu H."/>
            <person name="Ma X."/>
            <person name="Jiao Y."/>
            <person name="Wang B."/>
            <person name="Wei X."/>
            <person name="Stein J.C."/>
            <person name="Glaubitz J.C."/>
            <person name="Lu F."/>
            <person name="Yu G."/>
            <person name="Liang C."/>
            <person name="Fengler K."/>
            <person name="Li B."/>
            <person name="Rafalski A."/>
            <person name="Schnable P.S."/>
            <person name="Ware D.H."/>
            <person name="Buckler E.S."/>
            <person name="Lai J."/>
        </authorList>
    </citation>
    <scope>NUCLEOTIDE SEQUENCE [LARGE SCALE GENOMIC DNA]</scope>
    <source>
        <strain evidence="4">cv. Missouri 17</strain>
        <tissue evidence="3">Seedling</tissue>
    </source>
</reference>
<dbReference type="ExpressionAtlas" id="A0A3L6DUM7">
    <property type="expression patterns" value="baseline and differential"/>
</dbReference>
<evidence type="ECO:0000313" key="4">
    <source>
        <dbReference type="Proteomes" id="UP000251960"/>
    </source>
</evidence>
<sequence>MPGLITDFVISLDDRYHYLVHWLHGDIRQYNIEDPAKPFLAGQVWVGGLLQKGGDVVYVTDDSQEEQYNVPQVKRWTADDSVELGWQEDIRDNSLLSRWNERFSSDDLVKKGSHMLQIDVDTQEGGLAINTSFFVDFGTEPDGPASPMRMRWDIQARGPHL</sequence>
<dbReference type="InterPro" id="IPR008826">
    <property type="entry name" value="Se-bd"/>
</dbReference>
<gene>
    <name evidence="3" type="primary">SBP1_2</name>
    <name evidence="3" type="ORF">Zm00014a_042512</name>
</gene>
<comment type="caution">
    <text evidence="3">The sequence shown here is derived from an EMBL/GenBank/DDBJ whole genome shotgun (WGS) entry which is preliminary data.</text>
</comment>
<evidence type="ECO:0000256" key="1">
    <source>
        <dbReference type="ARBA" id="ARBA00005606"/>
    </source>
</evidence>
<dbReference type="AlphaFoldDB" id="A0A3L6DUM7"/>
<dbReference type="GO" id="GO:0008430">
    <property type="term" value="F:selenium binding"/>
    <property type="evidence" value="ECO:0007669"/>
    <property type="project" value="InterPro"/>
</dbReference>
<comment type="similarity">
    <text evidence="1">Belongs to the selenium-binding protein family.</text>
</comment>
<accession>A0A3L6DUM7</accession>